<dbReference type="GO" id="GO:0016593">
    <property type="term" value="C:Cdc73/Paf1 complex"/>
    <property type="evidence" value="ECO:0007669"/>
    <property type="project" value="InterPro"/>
</dbReference>
<comment type="subcellular location">
    <subcellularLocation>
        <location evidence="1">Nucleus</location>
    </subcellularLocation>
</comment>
<feature type="compositionally biased region" description="Low complexity" evidence="5">
    <location>
        <begin position="371"/>
        <end position="400"/>
    </location>
</feature>
<accession>A0A8J4G8R7</accession>
<dbReference type="Gene3D" id="3.40.50.11990">
    <property type="entry name" value="RNA polymerase II accessory factor, Cdc73 C-terminal domain"/>
    <property type="match status" value="1"/>
</dbReference>
<dbReference type="InterPro" id="IPR032041">
    <property type="entry name" value="Cdc73_N"/>
</dbReference>
<dbReference type="GO" id="GO:0032968">
    <property type="term" value="P:positive regulation of transcription elongation by RNA polymerase II"/>
    <property type="evidence" value="ECO:0007669"/>
    <property type="project" value="TreeGrafter"/>
</dbReference>
<dbReference type="InterPro" id="IPR038103">
    <property type="entry name" value="CDC73_C_sf"/>
</dbReference>
<feature type="compositionally biased region" description="Low complexity" evidence="5">
    <location>
        <begin position="296"/>
        <end position="307"/>
    </location>
</feature>
<dbReference type="GO" id="GO:0006368">
    <property type="term" value="P:transcription elongation by RNA polymerase II"/>
    <property type="evidence" value="ECO:0007669"/>
    <property type="project" value="InterPro"/>
</dbReference>
<proteinExistence type="inferred from homology"/>
<dbReference type="Pfam" id="PF05179">
    <property type="entry name" value="CDC73_C"/>
    <property type="match status" value="1"/>
</dbReference>
<gene>
    <name evidence="8" type="ORF">Vretimale_7163</name>
</gene>
<evidence type="ECO:0000256" key="4">
    <source>
        <dbReference type="ARBA" id="ARBA00023242"/>
    </source>
</evidence>
<dbReference type="PANTHER" id="PTHR12466:SF8">
    <property type="entry name" value="PARAFIBROMIN"/>
    <property type="match status" value="1"/>
</dbReference>
<feature type="domain" description="Cell division control protein 73 C-terminal" evidence="6">
    <location>
        <begin position="428"/>
        <end position="585"/>
    </location>
</feature>
<dbReference type="InterPro" id="IPR031336">
    <property type="entry name" value="CDC73_C"/>
</dbReference>
<dbReference type="InterPro" id="IPR007852">
    <property type="entry name" value="Cdc73/Parafibromin"/>
</dbReference>
<evidence type="ECO:0000256" key="3">
    <source>
        <dbReference type="ARBA" id="ARBA00023163"/>
    </source>
</evidence>
<keyword evidence="3" id="KW-0804">Transcription</keyword>
<dbReference type="Proteomes" id="UP000722791">
    <property type="component" value="Unassembled WGS sequence"/>
</dbReference>
<evidence type="ECO:0000256" key="2">
    <source>
        <dbReference type="ARBA" id="ARBA00010427"/>
    </source>
</evidence>
<feature type="region of interest" description="Disordered" evidence="5">
    <location>
        <begin position="290"/>
        <end position="427"/>
    </location>
</feature>
<comment type="caution">
    <text evidence="8">The sequence shown here is derived from an EMBL/GenBank/DDBJ whole genome shotgun (WGS) entry which is preliminary data.</text>
</comment>
<comment type="similarity">
    <text evidence="2">Belongs to the CDC73 family.</text>
</comment>
<evidence type="ECO:0000313" key="8">
    <source>
        <dbReference type="EMBL" id="GIM02246.1"/>
    </source>
</evidence>
<organism evidence="8 9">
    <name type="scientific">Volvox reticuliferus</name>
    <dbReference type="NCBI Taxonomy" id="1737510"/>
    <lineage>
        <taxon>Eukaryota</taxon>
        <taxon>Viridiplantae</taxon>
        <taxon>Chlorophyta</taxon>
        <taxon>core chlorophytes</taxon>
        <taxon>Chlorophyceae</taxon>
        <taxon>CS clade</taxon>
        <taxon>Chlamydomonadales</taxon>
        <taxon>Volvocaceae</taxon>
        <taxon>Volvox</taxon>
    </lineage>
</organism>
<dbReference type="EMBL" id="BNCQ01000011">
    <property type="protein sequence ID" value="GIM02246.1"/>
    <property type="molecule type" value="Genomic_DNA"/>
</dbReference>
<evidence type="ECO:0000313" key="9">
    <source>
        <dbReference type="Proteomes" id="UP000722791"/>
    </source>
</evidence>
<evidence type="ECO:0000259" key="6">
    <source>
        <dbReference type="Pfam" id="PF05179"/>
    </source>
</evidence>
<feature type="domain" description="Paf1 complex subunit Cdc73 N-terminal" evidence="7">
    <location>
        <begin position="2"/>
        <end position="147"/>
    </location>
</feature>
<evidence type="ECO:0000256" key="1">
    <source>
        <dbReference type="ARBA" id="ARBA00004123"/>
    </source>
</evidence>
<sequence length="596" mass="62723">MDPLSVLRDFNTSNKLNLVQQTDGNVQFGDRYSFPAATPVYKAAFAQAASAYYSLQDVLFYLKNRNLKPQEYVMAANQSGVANINIVDRKKILDVLDGVTALDPSLVPSSAVAAAVAVAPRETAAGSEPQAKRQRLAERKYRVAVRRGPLHAVMRAPNSFWELVKRECVLCSGSLKRKEHILWPLPLPAFLSFLSPRLLPLLSPTLAWSLMGSFRHCPAHVPNLHPPPADEASAMKGLMEQEKQLRNRNTMLLAPNKDFRRVLEVLLDVKKQVAAMKQEVAAAAAAAAGAGGGGKAASAAPSSATSGRPQDARGGSARYGRDDPHKGSSGSAYGKPSAAAPPPTTGGYVPVRKGGPSTSGGPPPPPPPPSSSGAKGAATAAVKSHASGSGSAGSSKVAATGGSGRGSGAGAGVAAGKSADGSVKKGGVPIIVVPSGLTSMINMYNAKSFLEEGRFVPAAKAQAAASGAPKPTSLTFRRTANRGSPGVEYAVTDRPPAPGSPDWDRVVAVVVQGAKWQFKDWPHKGAKDGDLMEAFAKVCGFYIHFADEKVGPPVSDWNVRAIPLHRENRHKDMTAMLELYRHLDVFLQAKRSTLAF</sequence>
<evidence type="ECO:0000256" key="5">
    <source>
        <dbReference type="SAM" id="MobiDB-lite"/>
    </source>
</evidence>
<reference evidence="8" key="1">
    <citation type="journal article" date="2021" name="Proc. Natl. Acad. Sci. U.S.A.">
        <title>Three genomes in the algal genus Volvox reveal the fate of a haploid sex-determining region after a transition to homothallism.</title>
        <authorList>
            <person name="Yamamoto K."/>
            <person name="Hamaji T."/>
            <person name="Kawai-Toyooka H."/>
            <person name="Matsuzaki R."/>
            <person name="Takahashi F."/>
            <person name="Nishimura Y."/>
            <person name="Kawachi M."/>
            <person name="Noguchi H."/>
            <person name="Minakuchi Y."/>
            <person name="Umen J.G."/>
            <person name="Toyoda A."/>
            <person name="Nozaki H."/>
        </authorList>
    </citation>
    <scope>NUCLEOTIDE SEQUENCE</scope>
    <source>
        <strain evidence="8">NIES-3785</strain>
    </source>
</reference>
<keyword evidence="4" id="KW-0539">Nucleus</keyword>
<dbReference type="Pfam" id="PF16050">
    <property type="entry name" value="CDC73_N"/>
    <property type="match status" value="1"/>
</dbReference>
<name>A0A8J4G8R7_9CHLO</name>
<protein>
    <submittedName>
        <fullName evidence="8">Uncharacterized protein</fullName>
    </submittedName>
</protein>
<feature type="compositionally biased region" description="Gly residues" evidence="5">
    <location>
        <begin position="401"/>
        <end position="413"/>
    </location>
</feature>
<dbReference type="GO" id="GO:0000993">
    <property type="term" value="F:RNA polymerase II complex binding"/>
    <property type="evidence" value="ECO:0007669"/>
    <property type="project" value="TreeGrafter"/>
</dbReference>
<dbReference type="AlphaFoldDB" id="A0A8J4G8R7"/>
<feature type="compositionally biased region" description="Pro residues" evidence="5">
    <location>
        <begin position="361"/>
        <end position="370"/>
    </location>
</feature>
<dbReference type="PANTHER" id="PTHR12466">
    <property type="entry name" value="CDC73 DOMAIN PROTEIN"/>
    <property type="match status" value="1"/>
</dbReference>
<evidence type="ECO:0000259" key="7">
    <source>
        <dbReference type="Pfam" id="PF16050"/>
    </source>
</evidence>